<dbReference type="InterPro" id="IPR050373">
    <property type="entry name" value="Fibrinogen_C-term_domain"/>
</dbReference>
<keyword evidence="1" id="KW-1015">Disulfide bond</keyword>
<evidence type="ECO:0000313" key="4">
    <source>
        <dbReference type="EMBL" id="CAH3157281.1"/>
    </source>
</evidence>
<organism evidence="4 5">
    <name type="scientific">Porites evermanni</name>
    <dbReference type="NCBI Taxonomy" id="104178"/>
    <lineage>
        <taxon>Eukaryota</taxon>
        <taxon>Metazoa</taxon>
        <taxon>Cnidaria</taxon>
        <taxon>Anthozoa</taxon>
        <taxon>Hexacorallia</taxon>
        <taxon>Scleractinia</taxon>
        <taxon>Fungiina</taxon>
        <taxon>Poritidae</taxon>
        <taxon>Porites</taxon>
    </lineage>
</organism>
<dbReference type="InterPro" id="IPR002181">
    <property type="entry name" value="Fibrinogen_a/b/g_C_dom"/>
</dbReference>
<evidence type="ECO:0000256" key="2">
    <source>
        <dbReference type="SAM" id="Phobius"/>
    </source>
</evidence>
<dbReference type="PROSITE" id="PS51406">
    <property type="entry name" value="FIBRINOGEN_C_2"/>
    <property type="match status" value="1"/>
</dbReference>
<dbReference type="PROSITE" id="PS00514">
    <property type="entry name" value="FIBRINOGEN_C_1"/>
    <property type="match status" value="1"/>
</dbReference>
<evidence type="ECO:0000256" key="1">
    <source>
        <dbReference type="ARBA" id="ARBA00023157"/>
    </source>
</evidence>
<dbReference type="SMART" id="SM00186">
    <property type="entry name" value="FBG"/>
    <property type="match status" value="1"/>
</dbReference>
<reference evidence="4 5" key="1">
    <citation type="submission" date="2022-05" db="EMBL/GenBank/DDBJ databases">
        <authorList>
            <consortium name="Genoscope - CEA"/>
            <person name="William W."/>
        </authorList>
    </citation>
    <scope>NUCLEOTIDE SEQUENCE [LARGE SCALE GENOMIC DNA]</scope>
</reference>
<dbReference type="Pfam" id="PF00147">
    <property type="entry name" value="Fibrinogen_C"/>
    <property type="match status" value="1"/>
</dbReference>
<feature type="domain" description="Fibrinogen C-terminal" evidence="3">
    <location>
        <begin position="87"/>
        <end position="304"/>
    </location>
</feature>
<keyword evidence="2" id="KW-0812">Transmembrane</keyword>
<comment type="caution">
    <text evidence="4">The sequence shown here is derived from an EMBL/GenBank/DDBJ whole genome shotgun (WGS) entry which is preliminary data.</text>
</comment>
<feature type="transmembrane region" description="Helical" evidence="2">
    <location>
        <begin position="57"/>
        <end position="78"/>
    </location>
</feature>
<dbReference type="SUPFAM" id="SSF56496">
    <property type="entry name" value="Fibrinogen C-terminal domain-like"/>
    <property type="match status" value="1"/>
</dbReference>
<dbReference type="PANTHER" id="PTHR19143">
    <property type="entry name" value="FIBRINOGEN/TENASCIN/ANGIOPOEITIN"/>
    <property type="match status" value="1"/>
</dbReference>
<dbReference type="InterPro" id="IPR020837">
    <property type="entry name" value="Fibrinogen_CS"/>
</dbReference>
<sequence length="305" mass="34904">MQASRAEPKNEHPYDHLQLFTIQSSLSEGLAGNQIYHENDERRRQQPPENIAISRHMLSAMIAFLALSFLTMVATLILTIRMMPTGASETKANKNCAELYKAGKTISGVYTIDPDGEGAFNVFCDQKTSGGGWTVFQKRLNGSVSFDRYWDDYKNGFGDLNGEFWLGLDKIYRLTEKKRDRLRVDLEDFTLSTAYAVYNMFAVKNETTKYKLSLGTYSGTAGDSLRVHRGYPFSTRDRDHDTSKSNCALYYQGAWWYSKCHDSNLNGLYYNGSHSYKGQGIIWYTWKGLQYSVKRAEMKIRPTDF</sequence>
<keyword evidence="2" id="KW-0472">Membrane</keyword>
<name>A0ABN8Q4S4_9CNID</name>
<accession>A0ABN8Q4S4</accession>
<keyword evidence="5" id="KW-1185">Reference proteome</keyword>
<dbReference type="NCBIfam" id="NF040941">
    <property type="entry name" value="GGGWT_bact"/>
    <property type="match status" value="1"/>
</dbReference>
<dbReference type="CDD" id="cd00087">
    <property type="entry name" value="FReD"/>
    <property type="match status" value="1"/>
</dbReference>
<keyword evidence="2" id="KW-1133">Transmembrane helix</keyword>
<dbReference type="InterPro" id="IPR014716">
    <property type="entry name" value="Fibrinogen_a/b/g_C_1"/>
</dbReference>
<proteinExistence type="predicted"/>
<dbReference type="EMBL" id="CALNXI010001142">
    <property type="protein sequence ID" value="CAH3157281.1"/>
    <property type="molecule type" value="Genomic_DNA"/>
</dbReference>
<gene>
    <name evidence="4" type="ORF">PEVE_00002458</name>
</gene>
<evidence type="ECO:0000313" key="5">
    <source>
        <dbReference type="Proteomes" id="UP001159427"/>
    </source>
</evidence>
<evidence type="ECO:0000259" key="3">
    <source>
        <dbReference type="PROSITE" id="PS51406"/>
    </source>
</evidence>
<protein>
    <recommendedName>
        <fullName evidence="3">Fibrinogen C-terminal domain-containing protein</fullName>
    </recommendedName>
</protein>
<dbReference type="Proteomes" id="UP001159427">
    <property type="component" value="Unassembled WGS sequence"/>
</dbReference>
<dbReference type="Gene3D" id="3.90.215.10">
    <property type="entry name" value="Gamma Fibrinogen, chain A, domain 1"/>
    <property type="match status" value="1"/>
</dbReference>
<dbReference type="InterPro" id="IPR036056">
    <property type="entry name" value="Fibrinogen-like_C"/>
</dbReference>